<protein>
    <recommendedName>
        <fullName evidence="2">histidine kinase</fullName>
        <ecNumber evidence="2">2.7.13.3</ecNumber>
    </recommendedName>
</protein>
<dbReference type="CDD" id="cd00082">
    <property type="entry name" value="HisKA"/>
    <property type="match status" value="1"/>
</dbReference>
<keyword evidence="3 6" id="KW-0597">Phosphoprotein</keyword>
<dbReference type="InterPro" id="IPR003661">
    <property type="entry name" value="HisK_dim/P_dom"/>
</dbReference>
<dbReference type="CDD" id="cd00130">
    <property type="entry name" value="PAS"/>
    <property type="match status" value="2"/>
</dbReference>
<dbReference type="InterPro" id="IPR013656">
    <property type="entry name" value="PAS_4"/>
</dbReference>
<dbReference type="AlphaFoldDB" id="A0ABD5VHM3"/>
<evidence type="ECO:0000259" key="9">
    <source>
        <dbReference type="PROSITE" id="PS50110"/>
    </source>
</evidence>
<keyword evidence="5" id="KW-0418">Kinase</keyword>
<evidence type="ECO:0000256" key="6">
    <source>
        <dbReference type="PROSITE-ProRule" id="PRU00169"/>
    </source>
</evidence>
<dbReference type="SUPFAM" id="SSF52172">
    <property type="entry name" value="CheY-like"/>
    <property type="match status" value="1"/>
</dbReference>
<dbReference type="PROSITE" id="PS50110">
    <property type="entry name" value="RESPONSE_REGULATORY"/>
    <property type="match status" value="1"/>
</dbReference>
<accession>A0ABD5VHM3</accession>
<dbReference type="InterPro" id="IPR011006">
    <property type="entry name" value="CheY-like_superfamily"/>
</dbReference>
<evidence type="ECO:0000259" key="11">
    <source>
        <dbReference type="PROSITE" id="PS50113"/>
    </source>
</evidence>
<dbReference type="PANTHER" id="PTHR43304">
    <property type="entry name" value="PHYTOCHROME-LIKE PROTEIN CPH1"/>
    <property type="match status" value="1"/>
</dbReference>
<dbReference type="PROSITE" id="PS50112">
    <property type="entry name" value="PAS"/>
    <property type="match status" value="2"/>
</dbReference>
<evidence type="ECO:0000259" key="10">
    <source>
        <dbReference type="PROSITE" id="PS50112"/>
    </source>
</evidence>
<dbReference type="Gene3D" id="3.30.450.20">
    <property type="entry name" value="PAS domain"/>
    <property type="match status" value="2"/>
</dbReference>
<dbReference type="InterPro" id="IPR004358">
    <property type="entry name" value="Sig_transdc_His_kin-like_C"/>
</dbReference>
<evidence type="ECO:0000256" key="4">
    <source>
        <dbReference type="ARBA" id="ARBA00022679"/>
    </source>
</evidence>
<dbReference type="PROSITE" id="PS50113">
    <property type="entry name" value="PAC"/>
    <property type="match status" value="2"/>
</dbReference>
<sequence length="651" mass="71689">MTLPVRVLLVPAASESAARLRAALERESDFLKVDVAATAEEALARLDADVYDCVLADHPLPDATGPEFLAAVRDHHPVLPFVLATDEGSEAVASEAVRRGVTDYVPSPPGRRTARELARRVREAVERTQTTSIRTDRVSLDPSSRRESERRFREISELSPDAIFRIEADGTIRYVSPAVESLLGYAPDDLVDEQFQMLVDADSLETAVSGFQRVLDGDVVHDLPVVLRREDGVRIDTEVSASPVYRGDDVHIVQGFARDVTERRVRERRLHRQEALLENSPDAFYVTDAAGEITFQSHPSADVLGYERRDLEGESVLQYIHPDDRQDVLADFEYLLANPTEAVTTEYRYRNQDGDWRWMENRAVNLLEDPDVEGILAVNRDVTERHQRQRELEATNERLERFASVVSHDLRNPLAVAVGAIDLVAMDCDDPHLDRASDALDRMDAIIEDVLAVARHGEDHLDTAPVDLHETVHRSLRTLDLGDATVHFGENTTLWADERRLSQLLENLLRNAVEHGSPCSRTESGNAVEHGSTSNRPGADDAVEHEATTTDRDATGDSDARSAVEDTAASGDVTITVGALDDGFYVADDGPGIPEADRERVFDTGHTTSETGTGLGLAIVTDVASEHGWTVSVDESDAGGARFSIHGARTE</sequence>
<dbReference type="InterPro" id="IPR003594">
    <property type="entry name" value="HATPase_dom"/>
</dbReference>
<dbReference type="SMART" id="SM00388">
    <property type="entry name" value="HisKA"/>
    <property type="match status" value="1"/>
</dbReference>
<evidence type="ECO:0000259" key="8">
    <source>
        <dbReference type="PROSITE" id="PS50109"/>
    </source>
</evidence>
<dbReference type="InterPro" id="IPR052162">
    <property type="entry name" value="Sensor_kinase/Photoreceptor"/>
</dbReference>
<dbReference type="Gene3D" id="1.10.287.130">
    <property type="match status" value="1"/>
</dbReference>
<dbReference type="InterPro" id="IPR000700">
    <property type="entry name" value="PAS-assoc_C"/>
</dbReference>
<dbReference type="InterPro" id="IPR000014">
    <property type="entry name" value="PAS"/>
</dbReference>
<evidence type="ECO:0000256" key="5">
    <source>
        <dbReference type="ARBA" id="ARBA00022777"/>
    </source>
</evidence>
<dbReference type="Pfam" id="PF00072">
    <property type="entry name" value="Response_reg"/>
    <property type="match status" value="1"/>
</dbReference>
<name>A0ABD5VHM3_9EURY</name>
<keyword evidence="13" id="KW-1185">Reference proteome</keyword>
<dbReference type="CDD" id="cd00075">
    <property type="entry name" value="HATPase"/>
    <property type="match status" value="1"/>
</dbReference>
<proteinExistence type="predicted"/>
<dbReference type="PANTHER" id="PTHR43304:SF1">
    <property type="entry name" value="PAC DOMAIN-CONTAINING PROTEIN"/>
    <property type="match status" value="1"/>
</dbReference>
<dbReference type="PRINTS" id="PR00344">
    <property type="entry name" value="BCTRLSENSOR"/>
</dbReference>
<dbReference type="InterPro" id="IPR036890">
    <property type="entry name" value="HATPase_C_sf"/>
</dbReference>
<gene>
    <name evidence="12" type="ORF">ACFQGB_15930</name>
</gene>
<dbReference type="InterPro" id="IPR005467">
    <property type="entry name" value="His_kinase_dom"/>
</dbReference>
<reference evidence="12 13" key="1">
    <citation type="journal article" date="2019" name="Int. J. Syst. Evol. Microbiol.">
        <title>The Global Catalogue of Microorganisms (GCM) 10K type strain sequencing project: providing services to taxonomists for standard genome sequencing and annotation.</title>
        <authorList>
            <consortium name="The Broad Institute Genomics Platform"/>
            <consortium name="The Broad Institute Genome Sequencing Center for Infectious Disease"/>
            <person name="Wu L."/>
            <person name="Ma J."/>
        </authorList>
    </citation>
    <scope>NUCLEOTIDE SEQUENCE [LARGE SCALE GENOMIC DNA]</scope>
    <source>
        <strain evidence="12 13">GX26</strain>
    </source>
</reference>
<feature type="domain" description="PAS" evidence="10">
    <location>
        <begin position="269"/>
        <end position="339"/>
    </location>
</feature>
<dbReference type="Pfam" id="PF00512">
    <property type="entry name" value="HisKA"/>
    <property type="match status" value="1"/>
</dbReference>
<dbReference type="SMART" id="SM00387">
    <property type="entry name" value="HATPase_c"/>
    <property type="match status" value="1"/>
</dbReference>
<dbReference type="SUPFAM" id="SSF55874">
    <property type="entry name" value="ATPase domain of HSP90 chaperone/DNA topoisomerase II/histidine kinase"/>
    <property type="match status" value="1"/>
</dbReference>
<dbReference type="PROSITE" id="PS50109">
    <property type="entry name" value="HIS_KIN"/>
    <property type="match status" value="1"/>
</dbReference>
<evidence type="ECO:0000313" key="13">
    <source>
        <dbReference type="Proteomes" id="UP001596395"/>
    </source>
</evidence>
<dbReference type="EMBL" id="JBHSXN010000003">
    <property type="protein sequence ID" value="MFC6954353.1"/>
    <property type="molecule type" value="Genomic_DNA"/>
</dbReference>
<dbReference type="GO" id="GO:0004673">
    <property type="term" value="F:protein histidine kinase activity"/>
    <property type="evidence" value="ECO:0007669"/>
    <property type="project" value="UniProtKB-EC"/>
</dbReference>
<dbReference type="InterPro" id="IPR036097">
    <property type="entry name" value="HisK_dim/P_sf"/>
</dbReference>
<feature type="domain" description="PAC" evidence="11">
    <location>
        <begin position="343"/>
        <end position="394"/>
    </location>
</feature>
<dbReference type="InterPro" id="IPR001789">
    <property type="entry name" value="Sig_transdc_resp-reg_receiver"/>
</dbReference>
<feature type="modified residue" description="4-aspartylphosphate" evidence="6">
    <location>
        <position position="57"/>
    </location>
</feature>
<dbReference type="InterPro" id="IPR001610">
    <property type="entry name" value="PAC"/>
</dbReference>
<dbReference type="Gene3D" id="3.40.50.2300">
    <property type="match status" value="1"/>
</dbReference>
<evidence type="ECO:0000256" key="3">
    <source>
        <dbReference type="ARBA" id="ARBA00022553"/>
    </source>
</evidence>
<feature type="domain" description="PAC" evidence="11">
    <location>
        <begin position="221"/>
        <end position="272"/>
    </location>
</feature>
<dbReference type="SMART" id="SM00086">
    <property type="entry name" value="PAC"/>
    <property type="match status" value="2"/>
</dbReference>
<keyword evidence="4" id="KW-0808">Transferase</keyword>
<dbReference type="Pfam" id="PF08447">
    <property type="entry name" value="PAS_3"/>
    <property type="match status" value="1"/>
</dbReference>
<dbReference type="CDD" id="cd00156">
    <property type="entry name" value="REC"/>
    <property type="match status" value="1"/>
</dbReference>
<dbReference type="InterPro" id="IPR013655">
    <property type="entry name" value="PAS_fold_3"/>
</dbReference>
<dbReference type="RefSeq" id="WP_336351305.1">
    <property type="nucleotide sequence ID" value="NZ_JAZAQL010000003.1"/>
</dbReference>
<feature type="compositionally biased region" description="Basic and acidic residues" evidence="7">
    <location>
        <begin position="538"/>
        <end position="564"/>
    </location>
</feature>
<evidence type="ECO:0000256" key="2">
    <source>
        <dbReference type="ARBA" id="ARBA00012438"/>
    </source>
</evidence>
<dbReference type="Proteomes" id="UP001596395">
    <property type="component" value="Unassembled WGS sequence"/>
</dbReference>
<evidence type="ECO:0000256" key="7">
    <source>
        <dbReference type="SAM" id="MobiDB-lite"/>
    </source>
</evidence>
<comment type="caution">
    <text evidence="12">The sequence shown here is derived from an EMBL/GenBank/DDBJ whole genome shotgun (WGS) entry which is preliminary data.</text>
</comment>
<dbReference type="SMART" id="SM00448">
    <property type="entry name" value="REC"/>
    <property type="match status" value="1"/>
</dbReference>
<dbReference type="Pfam" id="PF08448">
    <property type="entry name" value="PAS_4"/>
    <property type="match status" value="1"/>
</dbReference>
<dbReference type="EC" id="2.7.13.3" evidence="2"/>
<evidence type="ECO:0000256" key="1">
    <source>
        <dbReference type="ARBA" id="ARBA00000085"/>
    </source>
</evidence>
<feature type="domain" description="Response regulatory" evidence="9">
    <location>
        <begin position="6"/>
        <end position="122"/>
    </location>
</feature>
<evidence type="ECO:0000313" key="12">
    <source>
        <dbReference type="EMBL" id="MFC6954353.1"/>
    </source>
</evidence>
<dbReference type="NCBIfam" id="TIGR00229">
    <property type="entry name" value="sensory_box"/>
    <property type="match status" value="2"/>
</dbReference>
<comment type="catalytic activity">
    <reaction evidence="1">
        <text>ATP + protein L-histidine = ADP + protein N-phospho-L-histidine.</text>
        <dbReference type="EC" id="2.7.13.3"/>
    </reaction>
</comment>
<dbReference type="Gene3D" id="3.30.565.10">
    <property type="entry name" value="Histidine kinase-like ATPase, C-terminal domain"/>
    <property type="match status" value="1"/>
</dbReference>
<feature type="region of interest" description="Disordered" evidence="7">
    <location>
        <begin position="515"/>
        <end position="567"/>
    </location>
</feature>
<dbReference type="SUPFAM" id="SSF55785">
    <property type="entry name" value="PYP-like sensor domain (PAS domain)"/>
    <property type="match status" value="2"/>
</dbReference>
<dbReference type="Pfam" id="PF02518">
    <property type="entry name" value="HATPase_c"/>
    <property type="match status" value="1"/>
</dbReference>
<dbReference type="InterPro" id="IPR035965">
    <property type="entry name" value="PAS-like_dom_sf"/>
</dbReference>
<dbReference type="SUPFAM" id="SSF47384">
    <property type="entry name" value="Homodimeric domain of signal transducing histidine kinase"/>
    <property type="match status" value="1"/>
</dbReference>
<feature type="compositionally biased region" description="Polar residues" evidence="7">
    <location>
        <begin position="519"/>
        <end position="536"/>
    </location>
</feature>
<organism evidence="12 13">
    <name type="scientific">Halorubellus litoreus</name>
    <dbReference type="NCBI Taxonomy" id="755308"/>
    <lineage>
        <taxon>Archaea</taxon>
        <taxon>Methanobacteriati</taxon>
        <taxon>Methanobacteriota</taxon>
        <taxon>Stenosarchaea group</taxon>
        <taxon>Halobacteria</taxon>
        <taxon>Halobacteriales</taxon>
        <taxon>Halorubellaceae</taxon>
        <taxon>Halorubellus</taxon>
    </lineage>
</organism>
<feature type="domain" description="Histidine kinase" evidence="8">
    <location>
        <begin position="405"/>
        <end position="651"/>
    </location>
</feature>
<dbReference type="SMART" id="SM00091">
    <property type="entry name" value="PAS"/>
    <property type="match status" value="2"/>
</dbReference>
<feature type="domain" description="PAS" evidence="10">
    <location>
        <begin position="148"/>
        <end position="218"/>
    </location>
</feature>